<keyword evidence="9" id="KW-1185">Reference proteome</keyword>
<dbReference type="OrthoDB" id="1704689at2759"/>
<keyword evidence="5 7" id="KW-0472">Membrane</keyword>
<dbReference type="GeneID" id="43588781"/>
<sequence length="327" mass="36201">MASLGRSSRRAVDALLCPSCTSLRSAPVQRPFRPTFTVHPSIARQTVRARFASTSSTSNDGSASTTTVPPPPPLGGDAAAAAAVRRMNADQARKALEASRQRMYNERGKKSRSVVMYSIGTMVIALGATYAAVPLYRAFCSATGFGGTPMTDPTRFTPDRLYTTPESRDRKRITVHFEATAADTLPWKFEPQQRSVKVLPGETALAFYTAKNMGDKDLIGIATYNMTPEKIAPYFAKVECFCFEEQKIRAGEEVDLPVFFFIDRDIMDEMSLNNLDDVVLSYTFFKARRNEQGHLVPDASEEVIQKSQGFENYELAKKEHKLSPPPS</sequence>
<dbReference type="HAMAP" id="MF_00155">
    <property type="entry name" value="CtaG"/>
    <property type="match status" value="1"/>
</dbReference>
<name>A0A5M6BZG9_9TREE</name>
<dbReference type="RefSeq" id="XP_031861122.1">
    <property type="nucleotide sequence ID" value="XM_032004644.1"/>
</dbReference>
<dbReference type="AlphaFoldDB" id="A0A5M6BZG9"/>
<accession>A0A5M6BZG9</accession>
<evidence type="ECO:0000256" key="1">
    <source>
        <dbReference type="ARBA" id="ARBA00004007"/>
    </source>
</evidence>
<evidence type="ECO:0000256" key="2">
    <source>
        <dbReference type="ARBA" id="ARBA00004243"/>
    </source>
</evidence>
<keyword evidence="3 7" id="KW-0812">Transmembrane</keyword>
<protein>
    <submittedName>
        <fullName evidence="8">Uncharacterized protein</fullName>
    </submittedName>
</protein>
<dbReference type="GO" id="GO:0005743">
    <property type="term" value="C:mitochondrial inner membrane"/>
    <property type="evidence" value="ECO:0007669"/>
    <property type="project" value="UniProtKB-SubCell"/>
</dbReference>
<gene>
    <name evidence="8" type="ORF">CI109_100595</name>
</gene>
<proteinExistence type="inferred from homology"/>
<reference evidence="8" key="1">
    <citation type="submission" date="2017-08" db="EMBL/GenBank/DDBJ databases">
        <authorList>
            <person name="Cuomo C."/>
            <person name="Billmyre B."/>
            <person name="Heitman J."/>
        </authorList>
    </citation>
    <scope>NUCLEOTIDE SEQUENCE</scope>
    <source>
        <strain evidence="8">CBS 12478</strain>
    </source>
</reference>
<reference evidence="8" key="2">
    <citation type="submission" date="2024-01" db="EMBL/GenBank/DDBJ databases">
        <title>Comparative genomics of Cryptococcus and Kwoniella reveals pathogenesis evolution and contrasting modes of karyotype evolution via chromosome fusion or intercentromeric recombination.</title>
        <authorList>
            <person name="Coelho M.A."/>
            <person name="David-Palma M."/>
            <person name="Shea T."/>
            <person name="Bowers K."/>
            <person name="McGinley-Smith S."/>
            <person name="Mohammad A.W."/>
            <person name="Gnirke A."/>
            <person name="Yurkov A.M."/>
            <person name="Nowrousian M."/>
            <person name="Sun S."/>
            <person name="Cuomo C.A."/>
            <person name="Heitman J."/>
        </authorList>
    </citation>
    <scope>NUCLEOTIDE SEQUENCE</scope>
    <source>
        <strain evidence="8">CBS 12478</strain>
    </source>
</reference>
<evidence type="ECO:0000256" key="3">
    <source>
        <dbReference type="ARBA" id="ARBA00022692"/>
    </source>
</evidence>
<dbReference type="NCBIfam" id="NF003465">
    <property type="entry name" value="PRK05089.1"/>
    <property type="match status" value="1"/>
</dbReference>
<evidence type="ECO:0000256" key="5">
    <source>
        <dbReference type="ARBA" id="ARBA00023136"/>
    </source>
</evidence>
<dbReference type="InterPro" id="IPR023471">
    <property type="entry name" value="CtaG/Cox11_dom_sf"/>
</dbReference>
<dbReference type="GO" id="GO:0005507">
    <property type="term" value="F:copper ion binding"/>
    <property type="evidence" value="ECO:0007669"/>
    <property type="project" value="InterPro"/>
</dbReference>
<dbReference type="PANTHER" id="PTHR21320:SF3">
    <property type="entry name" value="CYTOCHROME C OXIDASE ASSEMBLY PROTEIN COX11, MITOCHONDRIAL-RELATED"/>
    <property type="match status" value="1"/>
</dbReference>
<dbReference type="PANTHER" id="PTHR21320">
    <property type="entry name" value="CYTOCHROME C OXIDASE ASSEMBLY PROTEIN COX11-RELATED"/>
    <property type="match status" value="1"/>
</dbReference>
<dbReference type="GO" id="GO:0005759">
    <property type="term" value="C:mitochondrial matrix"/>
    <property type="evidence" value="ECO:0007669"/>
    <property type="project" value="UniProtKB-ARBA"/>
</dbReference>
<dbReference type="Pfam" id="PF04442">
    <property type="entry name" value="CtaG_Cox11"/>
    <property type="match status" value="1"/>
</dbReference>
<comment type="subcellular location">
    <subcellularLocation>
        <location evidence="2">Mitochondrion inner membrane</location>
        <topology evidence="2">Single-pass membrane protein</topology>
        <orientation evidence="2">Intermembrane side</orientation>
    </subcellularLocation>
</comment>
<evidence type="ECO:0000313" key="9">
    <source>
        <dbReference type="Proteomes" id="UP000322225"/>
    </source>
</evidence>
<feature type="compositionally biased region" description="Low complexity" evidence="6">
    <location>
        <begin position="53"/>
        <end position="67"/>
    </location>
</feature>
<feature type="region of interest" description="Disordered" evidence="6">
    <location>
        <begin position="50"/>
        <end position="78"/>
    </location>
</feature>
<comment type="function">
    <text evidence="1">Exerts its effect at some terminal stage of cytochrome c oxidase synthesis, probably by being involved in the insertion of the copper B into subunit I.</text>
</comment>
<dbReference type="FunFam" id="2.60.370.10:FF:000001">
    <property type="entry name" value="COX11 cytochrome c oxidase assembly homolog"/>
    <property type="match status" value="1"/>
</dbReference>
<dbReference type="SUPFAM" id="SSF110111">
    <property type="entry name" value="Ctag/Cox11"/>
    <property type="match status" value="1"/>
</dbReference>
<organism evidence="8 9">
    <name type="scientific">Kwoniella shandongensis</name>
    <dbReference type="NCBI Taxonomy" id="1734106"/>
    <lineage>
        <taxon>Eukaryota</taxon>
        <taxon>Fungi</taxon>
        <taxon>Dikarya</taxon>
        <taxon>Basidiomycota</taxon>
        <taxon>Agaricomycotina</taxon>
        <taxon>Tremellomycetes</taxon>
        <taxon>Tremellales</taxon>
        <taxon>Cryptococcaceae</taxon>
        <taxon>Kwoniella</taxon>
    </lineage>
</organism>
<evidence type="ECO:0000256" key="7">
    <source>
        <dbReference type="SAM" id="Phobius"/>
    </source>
</evidence>
<dbReference type="Proteomes" id="UP000322225">
    <property type="component" value="Chromosome 1"/>
</dbReference>
<dbReference type="EMBL" id="CP144051">
    <property type="protein sequence ID" value="WWD16170.1"/>
    <property type="molecule type" value="Genomic_DNA"/>
</dbReference>
<dbReference type="InterPro" id="IPR007533">
    <property type="entry name" value="Cyt_c_oxidase_assmbl_CtaG"/>
</dbReference>
<evidence type="ECO:0000313" key="8">
    <source>
        <dbReference type="EMBL" id="WWD16170.1"/>
    </source>
</evidence>
<dbReference type="Gene3D" id="2.60.370.10">
    <property type="entry name" value="Ctag/Cox11"/>
    <property type="match status" value="1"/>
</dbReference>
<evidence type="ECO:0000256" key="4">
    <source>
        <dbReference type="ARBA" id="ARBA00022989"/>
    </source>
</evidence>
<feature type="transmembrane region" description="Helical" evidence="7">
    <location>
        <begin position="114"/>
        <end position="133"/>
    </location>
</feature>
<keyword evidence="4 7" id="KW-1133">Transmembrane helix</keyword>
<evidence type="ECO:0000256" key="6">
    <source>
        <dbReference type="SAM" id="MobiDB-lite"/>
    </source>
</evidence>
<dbReference type="KEGG" id="ksn:43588781"/>